<dbReference type="PRINTS" id="PR00412">
    <property type="entry name" value="EPOXHYDRLASE"/>
</dbReference>
<dbReference type="SUPFAM" id="SSF53474">
    <property type="entry name" value="alpha/beta-Hydrolases"/>
    <property type="match status" value="1"/>
</dbReference>
<evidence type="ECO:0000256" key="1">
    <source>
        <dbReference type="ARBA" id="ARBA00022801"/>
    </source>
</evidence>
<protein>
    <recommendedName>
        <fullName evidence="2">AB hydrolase-1 domain-containing protein</fullName>
    </recommendedName>
</protein>
<dbReference type="Pfam" id="PF00561">
    <property type="entry name" value="Abhydrolase_1"/>
    <property type="match status" value="1"/>
</dbReference>
<name>A0A381Q9K2_9ZZZZ</name>
<gene>
    <name evidence="3" type="ORF">METZ01_LOCUS28856</name>
</gene>
<dbReference type="EMBL" id="UINC01001261">
    <property type="protein sequence ID" value="SUZ76002.1"/>
    <property type="molecule type" value="Genomic_DNA"/>
</dbReference>
<dbReference type="Gene3D" id="3.40.50.1820">
    <property type="entry name" value="alpha/beta hydrolase"/>
    <property type="match status" value="1"/>
</dbReference>
<dbReference type="InterPro" id="IPR000639">
    <property type="entry name" value="Epox_hydrolase-like"/>
</dbReference>
<evidence type="ECO:0000259" key="2">
    <source>
        <dbReference type="Pfam" id="PF00561"/>
    </source>
</evidence>
<dbReference type="NCBIfam" id="NF002043">
    <property type="entry name" value="PRK00870.1"/>
    <property type="match status" value="1"/>
</dbReference>
<organism evidence="3">
    <name type="scientific">marine metagenome</name>
    <dbReference type="NCBI Taxonomy" id="408172"/>
    <lineage>
        <taxon>unclassified sequences</taxon>
        <taxon>metagenomes</taxon>
        <taxon>ecological metagenomes</taxon>
    </lineage>
</organism>
<feature type="domain" description="AB hydrolase-1" evidence="2">
    <location>
        <begin position="53"/>
        <end position="155"/>
    </location>
</feature>
<dbReference type="AlphaFoldDB" id="A0A381Q9K2"/>
<dbReference type="InterPro" id="IPR029058">
    <property type="entry name" value="AB_hydrolase_fold"/>
</dbReference>
<evidence type="ECO:0000313" key="3">
    <source>
        <dbReference type="EMBL" id="SUZ76002.1"/>
    </source>
</evidence>
<accession>A0A381Q9K2</accession>
<reference evidence="3" key="1">
    <citation type="submission" date="2018-05" db="EMBL/GenBank/DDBJ databases">
        <authorList>
            <person name="Lanie J.A."/>
            <person name="Ng W.-L."/>
            <person name="Kazmierczak K.M."/>
            <person name="Andrzejewski T.M."/>
            <person name="Davidsen T.M."/>
            <person name="Wayne K.J."/>
            <person name="Tettelin H."/>
            <person name="Glass J.I."/>
            <person name="Rusch D."/>
            <person name="Podicherti R."/>
            <person name="Tsui H.-C.T."/>
            <person name="Winkler M.E."/>
        </authorList>
    </citation>
    <scope>NUCLEOTIDE SEQUENCE</scope>
</reference>
<sequence length="304" mass="34151">MSKIMTSNNGTDFVRTPDERFMSLPEFNYEPNYVEVDGLRMAYVDAGSDAGTPMLLLHGEPTWGYLYRRMIPPLTAAGFRCVVPDLIGFGRSDKPIERSIYTYAQHVDWLKEFLDTINLPEAVLFAQDWGGLIGLRVAAEQQNRFSSIAVGNTGLPVGESIGPGFDRWLQRSQSMEFMDAGWLLQYATAARQLTEEEMDGYRAPFPDESYMAGARQFPTLVPITPDHGGVKENLAAWKVLDQWDKPFLTLWCPDDSVLGHLHHEFIQRVPGAAAQPHQEFQPGGHFLQDDRGEDVAAALIGWLR</sequence>
<dbReference type="PANTHER" id="PTHR42977">
    <property type="entry name" value="HYDROLASE-RELATED"/>
    <property type="match status" value="1"/>
</dbReference>
<proteinExistence type="predicted"/>
<dbReference type="InterPro" id="IPR000073">
    <property type="entry name" value="AB_hydrolase_1"/>
</dbReference>
<dbReference type="GO" id="GO:0004301">
    <property type="term" value="F:epoxide hydrolase activity"/>
    <property type="evidence" value="ECO:0007669"/>
    <property type="project" value="TreeGrafter"/>
</dbReference>
<keyword evidence="1" id="KW-0378">Hydrolase</keyword>
<dbReference type="PANTHER" id="PTHR42977:SF3">
    <property type="entry name" value="AB HYDROLASE-1 DOMAIN-CONTAINING PROTEIN"/>
    <property type="match status" value="1"/>
</dbReference>
<dbReference type="InterPro" id="IPR051340">
    <property type="entry name" value="Haloalkane_dehalogenase"/>
</dbReference>